<reference evidence="2 3" key="1">
    <citation type="submission" date="2022-11" db="EMBL/GenBank/DDBJ databases">
        <title>The characterization of three novel Bacteroidetes species and genomic analysis of their roles in tidal elemental geochemical cycles.</title>
        <authorList>
            <person name="Ma K.-J."/>
        </authorList>
    </citation>
    <scope>NUCLEOTIDE SEQUENCE [LARGE SCALE GENOMIC DNA]</scope>
    <source>
        <strain evidence="2 3">M82</strain>
    </source>
</reference>
<name>A0ABT3RCA7_9BACT</name>
<dbReference type="EMBL" id="JAPFQO010000002">
    <property type="protein sequence ID" value="MCX2739156.1"/>
    <property type="molecule type" value="Genomic_DNA"/>
</dbReference>
<evidence type="ECO:0000313" key="2">
    <source>
        <dbReference type="EMBL" id="MCX2739156.1"/>
    </source>
</evidence>
<feature type="chain" id="PRO_5046192465" description="DKNYY family protein" evidence="1">
    <location>
        <begin position="19"/>
        <end position="530"/>
    </location>
</feature>
<comment type="caution">
    <text evidence="2">The sequence shown here is derived from an EMBL/GenBank/DDBJ whole genome shotgun (WGS) entry which is preliminary data.</text>
</comment>
<feature type="signal peptide" evidence="1">
    <location>
        <begin position="1"/>
        <end position="18"/>
    </location>
</feature>
<gene>
    <name evidence="2" type="ORF">OO017_04290</name>
</gene>
<sequence length="530" mass="59978">MKRVLMVLFCSFALSSCADEDFFQPDALATSEEIGGKAAAGPDSVWVILGRHYDRSGFHRFFWGNHNRKLWNTPVKLPVFKLNSLHGGLIVVEKGGGYQTTSFELQDSTGRRYALRSLDKDPRHVVSKFWQGTFITNILRDQTSAANPFGALVVPPLAKAVGVYHTNPRLYYVATNDTIFGQYSHEVQGKVFMLEEKYKHRADIGPDFGKKVIGFEDSEDALRQRFSKNSHHFNQKAFAKARLLDLLLGDWDRHKGQWDWALTTQGADTIYNPIPKDRDQVFLKMKDGVIPFIATNKLLARKFHTFDHDFSDVKAYMINAAFMDERLLHELSLKDWESIATEMQQQLTDEVIENAVQQLPPPVYTLTGEKLAANLKSRRNLLPDAAAKMYHVLARRVTIPGSDAEEHFEVKRINNGQVQVTVTRPASGEVPARQLYKRTFLKDETETIILHGLAGDDEFILAGEVGQSILVKIYGGLGEDDVTDNSSVSGWKKYTHVYDTERGNDILFGSETKDMTTEDVRVHAYDREGN</sequence>
<dbReference type="Proteomes" id="UP001207228">
    <property type="component" value="Unassembled WGS sequence"/>
</dbReference>
<protein>
    <recommendedName>
        <fullName evidence="4">DKNYY family protein</fullName>
    </recommendedName>
</protein>
<dbReference type="PROSITE" id="PS51257">
    <property type="entry name" value="PROKAR_LIPOPROTEIN"/>
    <property type="match status" value="1"/>
</dbReference>
<organism evidence="2 3">
    <name type="scientific">Pontibacter anaerobius</name>
    <dbReference type="NCBI Taxonomy" id="2993940"/>
    <lineage>
        <taxon>Bacteria</taxon>
        <taxon>Pseudomonadati</taxon>
        <taxon>Bacteroidota</taxon>
        <taxon>Cytophagia</taxon>
        <taxon>Cytophagales</taxon>
        <taxon>Hymenobacteraceae</taxon>
        <taxon>Pontibacter</taxon>
    </lineage>
</organism>
<keyword evidence="3" id="KW-1185">Reference proteome</keyword>
<dbReference type="RefSeq" id="WP_266051213.1">
    <property type="nucleotide sequence ID" value="NZ_JAPFQO010000002.1"/>
</dbReference>
<keyword evidence="1" id="KW-0732">Signal</keyword>
<evidence type="ECO:0000256" key="1">
    <source>
        <dbReference type="SAM" id="SignalP"/>
    </source>
</evidence>
<evidence type="ECO:0000313" key="3">
    <source>
        <dbReference type="Proteomes" id="UP001207228"/>
    </source>
</evidence>
<evidence type="ECO:0008006" key="4">
    <source>
        <dbReference type="Google" id="ProtNLM"/>
    </source>
</evidence>
<accession>A0ABT3RCA7</accession>
<proteinExistence type="predicted"/>